<organism evidence="6 7">
    <name type="scientific">Pelobates cultripes</name>
    <name type="common">Western spadefoot toad</name>
    <dbReference type="NCBI Taxonomy" id="61616"/>
    <lineage>
        <taxon>Eukaryota</taxon>
        <taxon>Metazoa</taxon>
        <taxon>Chordata</taxon>
        <taxon>Craniata</taxon>
        <taxon>Vertebrata</taxon>
        <taxon>Euteleostomi</taxon>
        <taxon>Amphibia</taxon>
        <taxon>Batrachia</taxon>
        <taxon>Anura</taxon>
        <taxon>Pelobatoidea</taxon>
        <taxon>Pelobatidae</taxon>
        <taxon>Pelobates</taxon>
    </lineage>
</organism>
<keyword evidence="4" id="KW-0786">Thiamine pyrophosphate</keyword>
<dbReference type="Pfam" id="PF00676">
    <property type="entry name" value="E1_dh"/>
    <property type="match status" value="1"/>
</dbReference>
<dbReference type="PANTHER" id="PTHR11516">
    <property type="entry name" value="PYRUVATE DEHYDROGENASE E1 COMPONENT, ALPHA SUBUNIT BACTERIAL AND ORGANELLAR"/>
    <property type="match status" value="1"/>
</dbReference>
<dbReference type="Gene3D" id="3.40.50.970">
    <property type="match status" value="2"/>
</dbReference>
<evidence type="ECO:0000256" key="3">
    <source>
        <dbReference type="ARBA" id="ARBA00023002"/>
    </source>
</evidence>
<keyword evidence="6" id="KW-0670">Pyruvate</keyword>
<keyword evidence="2" id="KW-0809">Transit peptide</keyword>
<dbReference type="SUPFAM" id="SSF52518">
    <property type="entry name" value="Thiamin diphosphate-binding fold (THDP-binding)"/>
    <property type="match status" value="1"/>
</dbReference>
<dbReference type="InterPro" id="IPR029061">
    <property type="entry name" value="THDP-binding"/>
</dbReference>
<evidence type="ECO:0000256" key="1">
    <source>
        <dbReference type="ARBA" id="ARBA00001964"/>
    </source>
</evidence>
<evidence type="ECO:0000313" key="6">
    <source>
        <dbReference type="EMBL" id="CAH2324099.1"/>
    </source>
</evidence>
<name>A0AAD1THL2_PELCU</name>
<dbReference type="InterPro" id="IPR001017">
    <property type="entry name" value="DH_E1"/>
</dbReference>
<dbReference type="GO" id="GO:0006086">
    <property type="term" value="P:pyruvate decarboxylation to acetyl-CoA"/>
    <property type="evidence" value="ECO:0007669"/>
    <property type="project" value="TreeGrafter"/>
</dbReference>
<evidence type="ECO:0000259" key="5">
    <source>
        <dbReference type="Pfam" id="PF00676"/>
    </source>
</evidence>
<reference evidence="6" key="1">
    <citation type="submission" date="2022-03" db="EMBL/GenBank/DDBJ databases">
        <authorList>
            <person name="Alioto T."/>
            <person name="Alioto T."/>
            <person name="Gomez Garrido J."/>
        </authorList>
    </citation>
    <scope>NUCLEOTIDE SEQUENCE</scope>
</reference>
<evidence type="ECO:0000256" key="2">
    <source>
        <dbReference type="ARBA" id="ARBA00022946"/>
    </source>
</evidence>
<dbReference type="Proteomes" id="UP001295444">
    <property type="component" value="Chromosome 12"/>
</dbReference>
<sequence length="155" mass="17902">MAALWKLPCIFICENHRYVMGTSLERAAASTDYFKHGDYIPVLRVDGMDGLCVREATNMSDPGVSYRTREEIQEARSKSDPITVLKDRMLNNKLHNVEELKEIDVKVQKKIEEAAQFATTDPEPPLEELRYHIYRHEPTFDVQGANLWIKYKSVS</sequence>
<accession>A0AAD1THL2</accession>
<feature type="domain" description="Dehydrogenase E1 component" evidence="5">
    <location>
        <begin position="1"/>
        <end position="58"/>
    </location>
</feature>
<dbReference type="InterPro" id="IPR050642">
    <property type="entry name" value="PDH_E1_Alpha_Subunit"/>
</dbReference>
<evidence type="ECO:0000256" key="4">
    <source>
        <dbReference type="ARBA" id="ARBA00023052"/>
    </source>
</evidence>
<dbReference type="GO" id="GO:0004739">
    <property type="term" value="F:pyruvate dehydrogenase (acetyl-transferring) activity"/>
    <property type="evidence" value="ECO:0007669"/>
    <property type="project" value="TreeGrafter"/>
</dbReference>
<dbReference type="PANTHER" id="PTHR11516:SF60">
    <property type="entry name" value="PYRUVATE DEHYDROGENASE E1 COMPONENT SUBUNIT ALPHA"/>
    <property type="match status" value="1"/>
</dbReference>
<comment type="cofactor">
    <cofactor evidence="1">
        <name>thiamine diphosphate</name>
        <dbReference type="ChEBI" id="CHEBI:58937"/>
    </cofactor>
</comment>
<dbReference type="EMBL" id="OW240923">
    <property type="protein sequence ID" value="CAH2324099.1"/>
    <property type="molecule type" value="Genomic_DNA"/>
</dbReference>
<gene>
    <name evidence="6" type="ORF">PECUL_23A028128</name>
</gene>
<keyword evidence="3" id="KW-0560">Oxidoreductase</keyword>
<evidence type="ECO:0000313" key="7">
    <source>
        <dbReference type="Proteomes" id="UP001295444"/>
    </source>
</evidence>
<dbReference type="AlphaFoldDB" id="A0AAD1THL2"/>
<proteinExistence type="predicted"/>
<keyword evidence="7" id="KW-1185">Reference proteome</keyword>
<protein>
    <submittedName>
        <fullName evidence="6">Pyruvate dehydrogenase E1 component subunit alpha, somatic form, mitochondrial isoform X2</fullName>
    </submittedName>
</protein>